<dbReference type="NCBIfam" id="NF001109">
    <property type="entry name" value="PRK00136.1"/>
    <property type="match status" value="1"/>
</dbReference>
<accession>A0A1F6WPL7</accession>
<dbReference type="Pfam" id="PF00410">
    <property type="entry name" value="Ribosomal_S8"/>
    <property type="match status" value="1"/>
</dbReference>
<evidence type="ECO:0000313" key="8">
    <source>
        <dbReference type="Proteomes" id="UP000178184"/>
    </source>
</evidence>
<dbReference type="Gene3D" id="3.30.1370.30">
    <property type="match status" value="1"/>
</dbReference>
<dbReference type="PANTHER" id="PTHR11758">
    <property type="entry name" value="40S RIBOSOMAL PROTEIN S15A"/>
    <property type="match status" value="1"/>
</dbReference>
<organism evidence="7 8">
    <name type="scientific">Candidatus Nomurabacteria bacterium RIFCSPLOWO2_01_FULL_33_17</name>
    <dbReference type="NCBI Taxonomy" id="1801764"/>
    <lineage>
        <taxon>Bacteria</taxon>
        <taxon>Candidatus Nomuraibacteriota</taxon>
    </lineage>
</organism>
<evidence type="ECO:0000256" key="6">
    <source>
        <dbReference type="RuleBase" id="RU003660"/>
    </source>
</evidence>
<dbReference type="InterPro" id="IPR047863">
    <property type="entry name" value="Ribosomal_uS8_CS"/>
</dbReference>
<comment type="caution">
    <text evidence="7">The sequence shown here is derived from an EMBL/GenBank/DDBJ whole genome shotgun (WGS) entry which is preliminary data.</text>
</comment>
<dbReference type="PROSITE" id="PS00053">
    <property type="entry name" value="RIBOSOMAL_S8"/>
    <property type="match status" value="1"/>
</dbReference>
<evidence type="ECO:0000313" key="7">
    <source>
        <dbReference type="EMBL" id="OGI83839.1"/>
    </source>
</evidence>
<evidence type="ECO:0000256" key="3">
    <source>
        <dbReference type="ARBA" id="ARBA00023274"/>
    </source>
</evidence>
<comment type="similarity">
    <text evidence="1 6">Belongs to the universal ribosomal protein uS8 family.</text>
</comment>
<dbReference type="Proteomes" id="UP000178184">
    <property type="component" value="Unassembled WGS sequence"/>
</dbReference>
<gene>
    <name evidence="7" type="ORF">A2903_00300</name>
</gene>
<keyword evidence="3 6" id="KW-0687">Ribonucleoprotein</keyword>
<sequence>MNPLANFLIKIKNASRVKHETVTVPYSKFIHGICSCLLRAEIINGFEKKSKKAGEEIVVTLKYTENKPRISDLTLVSKPSARKYIGVNDIHPVKSGFGILVLSTPKGVLSDTEAKKELVGGEALFKMW</sequence>
<dbReference type="EMBL" id="MFUO01000019">
    <property type="protein sequence ID" value="OGI83839.1"/>
    <property type="molecule type" value="Genomic_DNA"/>
</dbReference>
<dbReference type="InterPro" id="IPR035987">
    <property type="entry name" value="Ribosomal_uS8_sf"/>
</dbReference>
<dbReference type="FunFam" id="3.30.1490.10:FF:000001">
    <property type="entry name" value="30S ribosomal protein S8"/>
    <property type="match status" value="1"/>
</dbReference>
<dbReference type="GO" id="GO:0005737">
    <property type="term" value="C:cytoplasm"/>
    <property type="evidence" value="ECO:0007669"/>
    <property type="project" value="UniProtKB-ARBA"/>
</dbReference>
<dbReference type="GO" id="GO:0006412">
    <property type="term" value="P:translation"/>
    <property type="evidence" value="ECO:0007669"/>
    <property type="project" value="InterPro"/>
</dbReference>
<evidence type="ECO:0000256" key="5">
    <source>
        <dbReference type="ARBA" id="ARBA00035525"/>
    </source>
</evidence>
<dbReference type="SUPFAM" id="SSF56047">
    <property type="entry name" value="Ribosomal protein S8"/>
    <property type="match status" value="1"/>
</dbReference>
<dbReference type="AlphaFoldDB" id="A0A1F6WPL7"/>
<protein>
    <recommendedName>
        <fullName evidence="4">Small ribosomal subunit protein uS8</fullName>
    </recommendedName>
    <alternativeName>
        <fullName evidence="5">30S ribosomal protein S8</fullName>
    </alternativeName>
</protein>
<evidence type="ECO:0000256" key="2">
    <source>
        <dbReference type="ARBA" id="ARBA00022980"/>
    </source>
</evidence>
<reference evidence="7 8" key="1">
    <citation type="journal article" date="2016" name="Nat. Commun.">
        <title>Thousands of microbial genomes shed light on interconnected biogeochemical processes in an aquifer system.</title>
        <authorList>
            <person name="Anantharaman K."/>
            <person name="Brown C.T."/>
            <person name="Hug L.A."/>
            <person name="Sharon I."/>
            <person name="Castelle C.J."/>
            <person name="Probst A.J."/>
            <person name="Thomas B.C."/>
            <person name="Singh A."/>
            <person name="Wilkins M.J."/>
            <person name="Karaoz U."/>
            <person name="Brodie E.L."/>
            <person name="Williams K.H."/>
            <person name="Hubbard S.S."/>
            <person name="Banfield J.F."/>
        </authorList>
    </citation>
    <scope>NUCLEOTIDE SEQUENCE [LARGE SCALE GENOMIC DNA]</scope>
</reference>
<evidence type="ECO:0000256" key="1">
    <source>
        <dbReference type="ARBA" id="ARBA00006471"/>
    </source>
</evidence>
<dbReference type="GO" id="GO:1990904">
    <property type="term" value="C:ribonucleoprotein complex"/>
    <property type="evidence" value="ECO:0007669"/>
    <property type="project" value="UniProtKB-KW"/>
</dbReference>
<keyword evidence="2 6" id="KW-0689">Ribosomal protein</keyword>
<dbReference type="GO" id="GO:0005840">
    <property type="term" value="C:ribosome"/>
    <property type="evidence" value="ECO:0007669"/>
    <property type="project" value="UniProtKB-KW"/>
</dbReference>
<dbReference type="GO" id="GO:0003735">
    <property type="term" value="F:structural constituent of ribosome"/>
    <property type="evidence" value="ECO:0007669"/>
    <property type="project" value="InterPro"/>
</dbReference>
<evidence type="ECO:0000256" key="4">
    <source>
        <dbReference type="ARBA" id="ARBA00035258"/>
    </source>
</evidence>
<dbReference type="InterPro" id="IPR000630">
    <property type="entry name" value="Ribosomal_uS8"/>
</dbReference>
<proteinExistence type="inferred from homology"/>
<name>A0A1F6WPL7_9BACT</name>
<dbReference type="STRING" id="1801764.A2903_00300"/>
<dbReference type="Gene3D" id="3.30.1490.10">
    <property type="match status" value="1"/>
</dbReference>